<proteinExistence type="predicted"/>
<dbReference type="EMBL" id="FMKA01000001">
    <property type="protein sequence ID" value="SCP95133.1"/>
    <property type="molecule type" value="Genomic_DNA"/>
</dbReference>
<evidence type="ECO:0000256" key="1">
    <source>
        <dbReference type="ARBA" id="ARBA00001974"/>
    </source>
</evidence>
<dbReference type="PANTHER" id="PTHR11103:SF18">
    <property type="entry name" value="SLR1189 PROTEIN"/>
    <property type="match status" value="1"/>
</dbReference>
<keyword evidence="5 8" id="KW-0808">Transferase</keyword>
<evidence type="ECO:0000256" key="8">
    <source>
        <dbReference type="PROSITE-ProRule" id="PRU00333"/>
    </source>
</evidence>
<evidence type="ECO:0000313" key="10">
    <source>
        <dbReference type="EMBL" id="SCP95133.1"/>
    </source>
</evidence>
<dbReference type="InterPro" id="IPR003726">
    <property type="entry name" value="HCY_dom"/>
</dbReference>
<dbReference type="GO" id="GO:0008168">
    <property type="term" value="F:methyltransferase activity"/>
    <property type="evidence" value="ECO:0007669"/>
    <property type="project" value="UniProtKB-UniRule"/>
</dbReference>
<dbReference type="InterPro" id="IPR036589">
    <property type="entry name" value="HCY_dom_sf"/>
</dbReference>
<dbReference type="Pfam" id="PF02574">
    <property type="entry name" value="S-methyl_trans"/>
    <property type="match status" value="1"/>
</dbReference>
<feature type="domain" description="Hcy-binding" evidence="9">
    <location>
        <begin position="1"/>
        <end position="284"/>
    </location>
</feature>
<evidence type="ECO:0000256" key="3">
    <source>
        <dbReference type="ARBA" id="ARBA00022603"/>
    </source>
</evidence>
<comment type="cofactor">
    <cofactor evidence="1">
        <name>FAD</name>
        <dbReference type="ChEBI" id="CHEBI:57692"/>
    </cofactor>
</comment>
<dbReference type="GO" id="GO:0004489">
    <property type="term" value="F:methylenetetrahydrofolate reductase [NAD(P)H] activity"/>
    <property type="evidence" value="ECO:0007669"/>
    <property type="project" value="InterPro"/>
</dbReference>
<protein>
    <submittedName>
        <fullName evidence="10">Homocysteine S-methyltransferase</fullName>
    </submittedName>
</protein>
<dbReference type="Gene3D" id="3.20.20.330">
    <property type="entry name" value="Homocysteine-binding-like domain"/>
    <property type="match status" value="1"/>
</dbReference>
<evidence type="ECO:0000256" key="6">
    <source>
        <dbReference type="ARBA" id="ARBA00022827"/>
    </source>
</evidence>
<evidence type="ECO:0000256" key="2">
    <source>
        <dbReference type="ARBA" id="ARBA00004777"/>
    </source>
</evidence>
<accession>A0A1D3TP39</accession>
<feature type="binding site" evidence="8">
    <location>
        <position position="204"/>
    </location>
    <ligand>
        <name>Zn(2+)</name>
        <dbReference type="ChEBI" id="CHEBI:29105"/>
    </ligand>
</feature>
<keyword evidence="3 8" id="KW-0489">Methyltransferase</keyword>
<dbReference type="InterPro" id="IPR003171">
    <property type="entry name" value="Mehydrof_redctse-like"/>
</dbReference>
<comment type="cofactor">
    <cofactor evidence="8">
        <name>Zn(2+)</name>
        <dbReference type="ChEBI" id="CHEBI:29105"/>
    </cofactor>
</comment>
<evidence type="ECO:0000256" key="5">
    <source>
        <dbReference type="ARBA" id="ARBA00022679"/>
    </source>
</evidence>
<evidence type="ECO:0000256" key="7">
    <source>
        <dbReference type="ARBA" id="ARBA00023002"/>
    </source>
</evidence>
<feature type="binding site" evidence="8">
    <location>
        <position position="269"/>
    </location>
    <ligand>
        <name>Zn(2+)</name>
        <dbReference type="ChEBI" id="CHEBI:29105"/>
    </ligand>
</feature>
<dbReference type="PROSITE" id="PS50970">
    <property type="entry name" value="HCY"/>
    <property type="match status" value="1"/>
</dbReference>
<reference evidence="10 11" key="1">
    <citation type="submission" date="2016-09" db="EMBL/GenBank/DDBJ databases">
        <authorList>
            <person name="Capua I."/>
            <person name="De Benedictis P."/>
            <person name="Joannis T."/>
            <person name="Lombin L.H."/>
            <person name="Cattoli G."/>
        </authorList>
    </citation>
    <scope>NUCLEOTIDE SEQUENCE [LARGE SCALE GENOMIC DNA]</scope>
    <source>
        <strain evidence="10 11">GluBS11</strain>
    </source>
</reference>
<evidence type="ECO:0000313" key="11">
    <source>
        <dbReference type="Proteomes" id="UP000199315"/>
    </source>
</evidence>
<sequence>MGIREYLKTKKLIADGAFGTYFSQINNTNETISERANLTNPELVLRIHSEYIKSGARLIRTNTFAANTRILGGTAAERDEIIRSGYRLAWEAVNRSGCKVFVAADIGPIPEDLHSEPAEIMDEYLRICDCFLECGAEVFVFETFPNVNYIKKIVKYIKEKNKDAFIITQFCINRYGYTKSGISASRLFAKAGSIEEIDAVGFNCGIGPSHLYQVLKKMKFETGKYVSAMPNSSYPEMLQDRMVYLDNIQYFGEKMQSISELGVSILGGCCGTTPLYIEETMKRIDFSPVDIGKMHMDREKTEPEAAVNNKFYRKLLNGEKVIAVELDPPYDAKVEKIMECANILKAGNVDILTFADSPMGRGRVDSILMSAKVGNEVGIPVMPHIACRDKNVIAMRAGILGGYINNIRNLLIVTGDPIPSGDRDETTSVFDFNSVKLMEFVKEMNVEHFSEEPIVYGGALNHGRANIDKEIERMQKKIEAGASYFLTQPIFSDEDVDRIHYIKSRVDTKILCGIMPLISYRNASFIKNEIAGIHVPKEIVDRYSPDMTREEGEATGVAIAREVMAKLGDVADGFYFMLPFNRVHLVEGMLKNEQKSRL</sequence>
<dbReference type="AlphaFoldDB" id="A0A1D3TP39"/>
<dbReference type="GO" id="GO:0046872">
    <property type="term" value="F:metal ion binding"/>
    <property type="evidence" value="ECO:0007669"/>
    <property type="project" value="UniProtKB-KW"/>
</dbReference>
<comment type="pathway">
    <text evidence="2">One-carbon metabolism; tetrahydrofolate interconversion.</text>
</comment>
<gene>
    <name evidence="10" type="ORF">SAMN05421730_1001339</name>
</gene>
<dbReference type="Proteomes" id="UP000199315">
    <property type="component" value="Unassembled WGS sequence"/>
</dbReference>
<dbReference type="GO" id="GO:0032259">
    <property type="term" value="P:methylation"/>
    <property type="evidence" value="ECO:0007669"/>
    <property type="project" value="UniProtKB-KW"/>
</dbReference>
<keyword evidence="8" id="KW-0862">Zinc</keyword>
<dbReference type="GO" id="GO:0006555">
    <property type="term" value="P:methionine metabolic process"/>
    <property type="evidence" value="ECO:0007669"/>
    <property type="project" value="InterPro"/>
</dbReference>
<dbReference type="PANTHER" id="PTHR11103">
    <property type="entry name" value="SLR1189 PROTEIN"/>
    <property type="match status" value="1"/>
</dbReference>
<dbReference type="GO" id="GO:0035999">
    <property type="term" value="P:tetrahydrofolate interconversion"/>
    <property type="evidence" value="ECO:0007669"/>
    <property type="project" value="UniProtKB-UniPathway"/>
</dbReference>
<keyword evidence="7" id="KW-0560">Oxidoreductase</keyword>
<keyword evidence="8" id="KW-0479">Metal-binding</keyword>
<name>A0A1D3TP39_9FIRM</name>
<dbReference type="UniPathway" id="UPA00193"/>
<dbReference type="Gene3D" id="3.20.20.220">
    <property type="match status" value="1"/>
</dbReference>
<evidence type="ECO:0000259" key="9">
    <source>
        <dbReference type="PROSITE" id="PS50970"/>
    </source>
</evidence>
<dbReference type="STRING" id="1619234.SAMN05421730_1001339"/>
<dbReference type="NCBIfam" id="NF006396">
    <property type="entry name" value="PRK08645.1"/>
    <property type="match status" value="1"/>
</dbReference>
<keyword evidence="6" id="KW-0274">FAD</keyword>
<dbReference type="Pfam" id="PF02219">
    <property type="entry name" value="MTHFR"/>
    <property type="match status" value="1"/>
</dbReference>
<feature type="binding site" evidence="8">
    <location>
        <position position="270"/>
    </location>
    <ligand>
        <name>Zn(2+)</name>
        <dbReference type="ChEBI" id="CHEBI:29105"/>
    </ligand>
</feature>
<dbReference type="CDD" id="cd00537">
    <property type="entry name" value="MTHFR"/>
    <property type="match status" value="1"/>
</dbReference>
<dbReference type="SUPFAM" id="SSF51730">
    <property type="entry name" value="FAD-linked oxidoreductase"/>
    <property type="match status" value="1"/>
</dbReference>
<evidence type="ECO:0000256" key="4">
    <source>
        <dbReference type="ARBA" id="ARBA00022630"/>
    </source>
</evidence>
<keyword evidence="11" id="KW-1185">Reference proteome</keyword>
<organism evidence="10 11">
    <name type="scientific">Anaerobium acetethylicum</name>
    <dbReference type="NCBI Taxonomy" id="1619234"/>
    <lineage>
        <taxon>Bacteria</taxon>
        <taxon>Bacillati</taxon>
        <taxon>Bacillota</taxon>
        <taxon>Clostridia</taxon>
        <taxon>Lachnospirales</taxon>
        <taxon>Lachnospiraceae</taxon>
        <taxon>Anaerobium</taxon>
    </lineage>
</organism>
<keyword evidence="4" id="KW-0285">Flavoprotein</keyword>
<dbReference type="RefSeq" id="WP_207648800.1">
    <property type="nucleotide sequence ID" value="NZ_FMKA01000001.1"/>
</dbReference>
<dbReference type="SUPFAM" id="SSF82282">
    <property type="entry name" value="Homocysteine S-methyltransferase"/>
    <property type="match status" value="1"/>
</dbReference>
<dbReference type="InterPro" id="IPR029041">
    <property type="entry name" value="FAD-linked_oxidoreductase-like"/>
</dbReference>